<dbReference type="GO" id="GO:0016757">
    <property type="term" value="F:glycosyltransferase activity"/>
    <property type="evidence" value="ECO:0007669"/>
    <property type="project" value="UniProtKB-KW"/>
</dbReference>
<organism evidence="5 6">
    <name type="scientific">Alicyclobacillus hesperidum</name>
    <dbReference type="NCBI Taxonomy" id="89784"/>
    <lineage>
        <taxon>Bacteria</taxon>
        <taxon>Bacillati</taxon>
        <taxon>Bacillota</taxon>
        <taxon>Bacilli</taxon>
        <taxon>Bacillales</taxon>
        <taxon>Alicyclobacillaceae</taxon>
        <taxon>Alicyclobacillus</taxon>
    </lineage>
</organism>
<dbReference type="SUPFAM" id="SSF53448">
    <property type="entry name" value="Nucleotide-diphospho-sugar transferases"/>
    <property type="match status" value="1"/>
</dbReference>
<feature type="transmembrane region" description="Helical" evidence="4">
    <location>
        <begin position="20"/>
        <end position="41"/>
    </location>
</feature>
<feature type="transmembrane region" description="Helical" evidence="4">
    <location>
        <begin position="53"/>
        <end position="72"/>
    </location>
</feature>
<comment type="similarity">
    <text evidence="1">Belongs to the glycosyltransferase 2 family.</text>
</comment>
<evidence type="ECO:0000256" key="4">
    <source>
        <dbReference type="SAM" id="Phobius"/>
    </source>
</evidence>
<evidence type="ECO:0000256" key="2">
    <source>
        <dbReference type="ARBA" id="ARBA00022676"/>
    </source>
</evidence>
<keyword evidence="4" id="KW-0812">Transmembrane</keyword>
<dbReference type="InterPro" id="IPR029044">
    <property type="entry name" value="Nucleotide-diphossugar_trans"/>
</dbReference>
<comment type="caution">
    <text evidence="5">The sequence shown here is derived from an EMBL/GenBank/DDBJ whole genome shotgun (WGS) entry which is preliminary data.</text>
</comment>
<dbReference type="EMBL" id="BSRA01000003">
    <property type="protein sequence ID" value="GLV13105.1"/>
    <property type="molecule type" value="Genomic_DNA"/>
</dbReference>
<dbReference type="CDD" id="cd06423">
    <property type="entry name" value="CESA_like"/>
    <property type="match status" value="1"/>
</dbReference>
<feature type="transmembrane region" description="Helical" evidence="4">
    <location>
        <begin position="372"/>
        <end position="394"/>
    </location>
</feature>
<evidence type="ECO:0000313" key="6">
    <source>
        <dbReference type="Proteomes" id="UP001157137"/>
    </source>
</evidence>
<dbReference type="AlphaFoldDB" id="A0AA37TWV3"/>
<dbReference type="Gene3D" id="3.90.550.10">
    <property type="entry name" value="Spore Coat Polysaccharide Biosynthesis Protein SpsA, Chain A"/>
    <property type="match status" value="1"/>
</dbReference>
<dbReference type="Pfam" id="PF13641">
    <property type="entry name" value="Glyco_tranf_2_3"/>
    <property type="match status" value="1"/>
</dbReference>
<keyword evidence="3 5" id="KW-0808">Transferase</keyword>
<protein>
    <submittedName>
        <fullName evidence="5">Glycosyl transferase</fullName>
    </submittedName>
</protein>
<dbReference type="PANTHER" id="PTHR43630:SF1">
    <property type="entry name" value="POLY-BETA-1,6-N-ACETYL-D-GLUCOSAMINE SYNTHASE"/>
    <property type="match status" value="1"/>
</dbReference>
<proteinExistence type="inferred from homology"/>
<keyword evidence="4" id="KW-1133">Transmembrane helix</keyword>
<reference evidence="5" key="1">
    <citation type="submission" date="2023-02" db="EMBL/GenBank/DDBJ databases">
        <title>Proposal of a novel subspecies: Alicyclobacillus hesperidum subspecies aegle.</title>
        <authorList>
            <person name="Goto K."/>
            <person name="Fujii T."/>
            <person name="Yasui K."/>
            <person name="Mochida K."/>
            <person name="Kato-Tanaka Y."/>
            <person name="Morohoshi S."/>
            <person name="An S.Y."/>
            <person name="Kasai H."/>
            <person name="Yokota A."/>
        </authorList>
    </citation>
    <scope>NUCLEOTIDE SEQUENCE</scope>
    <source>
        <strain evidence="5">DSM 12766</strain>
    </source>
</reference>
<keyword evidence="4" id="KW-0472">Membrane</keyword>
<accession>A0AA37TWV3</accession>
<sequence>MLPLGPNTPLYPSARLYIPIKLKFVLCQLGALLWVAFSVYLSRPWLHSFSRYVSFPGALFIITGLAYIPGYLNAFQVVSLLLDRQPPLRDEDPKLPVTILIAAWNEERGIVETLRKIACQDYSGKINVLVVDNNSTDGTTETALRCAEEFGLDVKCLLETRPGKNHALNHGLQHVETELVITLDADTLLHPSAIRHLVSRYVSSPNDVCAVAGAVLVRNSRATTLARMQEWDYFLGIASTKRLQGMYRSTLVAQGAFSLYRTDSVREVGGWPDAIGEDIVLNWRFFYQGWTVYFEPLAVAFTDVPVRFKHFARQRSRWARGMIEGLKEVKPWQNPVAFSKFLTRVDLVIPYIDVTYTFCWIPGLVLCMFGKFYIVGPLTLLVLPITLLSNLVLYMYQRRVFKRLNLRIRRNRVGFVTYVLLYQMMMSPISVWGYIQEFLQLRRVWK</sequence>
<evidence type="ECO:0000256" key="3">
    <source>
        <dbReference type="ARBA" id="ARBA00022679"/>
    </source>
</evidence>
<name>A0AA37TWV3_9BACL</name>
<feature type="transmembrane region" description="Helical" evidence="4">
    <location>
        <begin position="415"/>
        <end position="435"/>
    </location>
</feature>
<dbReference type="Proteomes" id="UP001157137">
    <property type="component" value="Unassembled WGS sequence"/>
</dbReference>
<evidence type="ECO:0000256" key="1">
    <source>
        <dbReference type="ARBA" id="ARBA00006739"/>
    </source>
</evidence>
<evidence type="ECO:0000313" key="5">
    <source>
        <dbReference type="EMBL" id="GLV13105.1"/>
    </source>
</evidence>
<gene>
    <name evidence="5" type="ORF">Heshes_07890</name>
</gene>
<keyword evidence="2" id="KW-0328">Glycosyltransferase</keyword>
<dbReference type="PANTHER" id="PTHR43630">
    <property type="entry name" value="POLY-BETA-1,6-N-ACETYL-D-GLUCOSAMINE SYNTHASE"/>
    <property type="match status" value="1"/>
</dbReference>
<dbReference type="RefSeq" id="WP_284225759.1">
    <property type="nucleotide sequence ID" value="NZ_BSRA01000003.1"/>
</dbReference>